<dbReference type="Pfam" id="PF00560">
    <property type="entry name" value="LRR_1"/>
    <property type="match status" value="2"/>
</dbReference>
<accession>A0ABU6RBT0</accession>
<evidence type="ECO:0000313" key="9">
    <source>
        <dbReference type="EMBL" id="MED6121354.1"/>
    </source>
</evidence>
<reference evidence="9 10" key="1">
    <citation type="journal article" date="2023" name="Plants (Basel)">
        <title>Bridging the Gap: Combining Genomics and Transcriptomics Approaches to Understand Stylosanthes scabra, an Orphan Legume from the Brazilian Caatinga.</title>
        <authorList>
            <person name="Ferreira-Neto J.R.C."/>
            <person name="da Silva M.D."/>
            <person name="Binneck E."/>
            <person name="de Melo N.F."/>
            <person name="da Silva R.H."/>
            <person name="de Melo A.L.T.M."/>
            <person name="Pandolfi V."/>
            <person name="Bustamante F.O."/>
            <person name="Brasileiro-Vidal A.C."/>
            <person name="Benko-Iseppon A.M."/>
        </authorList>
    </citation>
    <scope>NUCLEOTIDE SEQUENCE [LARGE SCALE GENOMIC DNA]</scope>
    <source>
        <tissue evidence="9">Leaves</tissue>
    </source>
</reference>
<sequence length="279" mass="30939">MLSGSIPSSFCQFVALQILDLAENNLVGPIPHCIGNITRMTSPYIPPESSGLDNQDVKQVIKGRELDYIKNLKYVANLDLSNNCLSGSIPSEISSLSGLIGLNLSYNNLSGEIPKMIGDMKSLESIDFSRNHLFGAIPRSMSDLTFLSHLNLSYNNLSGPIPDENQFQSLNDPSCYAGNQYLCGAPLPKLCPGDGPRHDPNIEGNEDEDGEDDKLEKVLFYIFIFLGFGTGFWGIIGVLYFQKNWRYVCFGYADEVADGIYDAVSLKKIKLKEMMQRKQ</sequence>
<dbReference type="EMBL" id="JASCZI010030327">
    <property type="protein sequence ID" value="MED6121354.1"/>
    <property type="molecule type" value="Genomic_DNA"/>
</dbReference>
<proteinExistence type="predicted"/>
<evidence type="ECO:0000256" key="1">
    <source>
        <dbReference type="ARBA" id="ARBA00004479"/>
    </source>
</evidence>
<protein>
    <submittedName>
        <fullName evidence="9">Uncharacterized protein</fullName>
    </submittedName>
</protein>
<dbReference type="Gene3D" id="3.80.10.10">
    <property type="entry name" value="Ribonuclease Inhibitor"/>
    <property type="match status" value="1"/>
</dbReference>
<evidence type="ECO:0000256" key="8">
    <source>
        <dbReference type="SAM" id="Phobius"/>
    </source>
</evidence>
<dbReference type="InterPro" id="IPR046956">
    <property type="entry name" value="RLP23-like"/>
</dbReference>
<keyword evidence="3" id="KW-0732">Signal</keyword>
<dbReference type="Pfam" id="PF13855">
    <property type="entry name" value="LRR_8"/>
    <property type="match status" value="1"/>
</dbReference>
<feature type="transmembrane region" description="Helical" evidence="8">
    <location>
        <begin position="218"/>
        <end position="241"/>
    </location>
</feature>
<comment type="caution">
    <text evidence="9">The sequence shown here is derived from an EMBL/GenBank/DDBJ whole genome shotgun (WGS) entry which is preliminary data.</text>
</comment>
<evidence type="ECO:0000256" key="5">
    <source>
        <dbReference type="ARBA" id="ARBA00023136"/>
    </source>
</evidence>
<organism evidence="9 10">
    <name type="scientific">Stylosanthes scabra</name>
    <dbReference type="NCBI Taxonomy" id="79078"/>
    <lineage>
        <taxon>Eukaryota</taxon>
        <taxon>Viridiplantae</taxon>
        <taxon>Streptophyta</taxon>
        <taxon>Embryophyta</taxon>
        <taxon>Tracheophyta</taxon>
        <taxon>Spermatophyta</taxon>
        <taxon>Magnoliopsida</taxon>
        <taxon>eudicotyledons</taxon>
        <taxon>Gunneridae</taxon>
        <taxon>Pentapetalae</taxon>
        <taxon>rosids</taxon>
        <taxon>fabids</taxon>
        <taxon>Fabales</taxon>
        <taxon>Fabaceae</taxon>
        <taxon>Papilionoideae</taxon>
        <taxon>50 kb inversion clade</taxon>
        <taxon>dalbergioids sensu lato</taxon>
        <taxon>Dalbergieae</taxon>
        <taxon>Pterocarpus clade</taxon>
        <taxon>Stylosanthes</taxon>
    </lineage>
</organism>
<evidence type="ECO:0000313" key="10">
    <source>
        <dbReference type="Proteomes" id="UP001341840"/>
    </source>
</evidence>
<dbReference type="InterPro" id="IPR032675">
    <property type="entry name" value="LRR_dom_sf"/>
</dbReference>
<evidence type="ECO:0000256" key="3">
    <source>
        <dbReference type="ARBA" id="ARBA00022729"/>
    </source>
</evidence>
<dbReference type="PANTHER" id="PTHR48063:SF112">
    <property type="entry name" value="RECEPTOR LIKE PROTEIN 30-LIKE"/>
    <property type="match status" value="1"/>
</dbReference>
<dbReference type="InterPro" id="IPR001611">
    <property type="entry name" value="Leu-rich_rpt"/>
</dbReference>
<keyword evidence="6" id="KW-0675">Receptor</keyword>
<keyword evidence="2 8" id="KW-0812">Transmembrane</keyword>
<keyword evidence="7" id="KW-0325">Glycoprotein</keyword>
<comment type="subcellular location">
    <subcellularLocation>
        <location evidence="1">Membrane</location>
        <topology evidence="1">Single-pass type I membrane protein</topology>
    </subcellularLocation>
</comment>
<keyword evidence="4 8" id="KW-1133">Transmembrane helix</keyword>
<evidence type="ECO:0000256" key="2">
    <source>
        <dbReference type="ARBA" id="ARBA00022692"/>
    </source>
</evidence>
<name>A0ABU6RBT0_9FABA</name>
<evidence type="ECO:0000256" key="4">
    <source>
        <dbReference type="ARBA" id="ARBA00022989"/>
    </source>
</evidence>
<evidence type="ECO:0000256" key="7">
    <source>
        <dbReference type="ARBA" id="ARBA00023180"/>
    </source>
</evidence>
<keyword evidence="5 8" id="KW-0472">Membrane</keyword>
<dbReference type="SUPFAM" id="SSF52058">
    <property type="entry name" value="L domain-like"/>
    <property type="match status" value="1"/>
</dbReference>
<gene>
    <name evidence="9" type="ORF">PIB30_029341</name>
</gene>
<evidence type="ECO:0000256" key="6">
    <source>
        <dbReference type="ARBA" id="ARBA00023170"/>
    </source>
</evidence>
<keyword evidence="10" id="KW-1185">Reference proteome</keyword>
<dbReference type="Proteomes" id="UP001341840">
    <property type="component" value="Unassembled WGS sequence"/>
</dbReference>
<dbReference type="PANTHER" id="PTHR48063">
    <property type="entry name" value="LRR RECEPTOR-LIKE KINASE"/>
    <property type="match status" value="1"/>
</dbReference>